<accession>A0AA40KJP3</accession>
<evidence type="ECO:0000313" key="1">
    <source>
        <dbReference type="EMBL" id="KAK1122754.1"/>
    </source>
</evidence>
<gene>
    <name evidence="1" type="ORF">K0M31_009196</name>
</gene>
<keyword evidence="2" id="KW-1185">Reference proteome</keyword>
<protein>
    <submittedName>
        <fullName evidence="1">Uncharacterized protein</fullName>
    </submittedName>
</protein>
<dbReference type="Proteomes" id="UP001177670">
    <property type="component" value="Unassembled WGS sequence"/>
</dbReference>
<reference evidence="1" key="1">
    <citation type="submission" date="2021-10" db="EMBL/GenBank/DDBJ databases">
        <title>Melipona bicolor Genome sequencing and assembly.</title>
        <authorList>
            <person name="Araujo N.S."/>
            <person name="Arias M.C."/>
        </authorList>
    </citation>
    <scope>NUCLEOTIDE SEQUENCE</scope>
    <source>
        <strain evidence="1">USP_2M_L1-L4_2017</strain>
        <tissue evidence="1">Whole body</tissue>
    </source>
</reference>
<evidence type="ECO:0000313" key="2">
    <source>
        <dbReference type="Proteomes" id="UP001177670"/>
    </source>
</evidence>
<dbReference type="EMBL" id="JAHYIQ010000022">
    <property type="protein sequence ID" value="KAK1122754.1"/>
    <property type="molecule type" value="Genomic_DNA"/>
</dbReference>
<comment type="caution">
    <text evidence="1">The sequence shown here is derived from an EMBL/GenBank/DDBJ whole genome shotgun (WGS) entry which is preliminary data.</text>
</comment>
<sequence length="108" mass="12045">MSTKVSDWLFPGDINGNVTELGESVDPIRLPRTRKRSNFRFPLAMQLTSVEQSALEFSGAVKLLIAMSPPVAHRSVEEKRKQSENYAPILIEKGCSRGGCQDVRKGRK</sequence>
<proteinExistence type="predicted"/>
<organism evidence="1 2">
    <name type="scientific">Melipona bicolor</name>
    <dbReference type="NCBI Taxonomy" id="60889"/>
    <lineage>
        <taxon>Eukaryota</taxon>
        <taxon>Metazoa</taxon>
        <taxon>Ecdysozoa</taxon>
        <taxon>Arthropoda</taxon>
        <taxon>Hexapoda</taxon>
        <taxon>Insecta</taxon>
        <taxon>Pterygota</taxon>
        <taxon>Neoptera</taxon>
        <taxon>Endopterygota</taxon>
        <taxon>Hymenoptera</taxon>
        <taxon>Apocrita</taxon>
        <taxon>Aculeata</taxon>
        <taxon>Apoidea</taxon>
        <taxon>Anthophila</taxon>
        <taxon>Apidae</taxon>
        <taxon>Melipona</taxon>
    </lineage>
</organism>
<dbReference type="AlphaFoldDB" id="A0AA40KJP3"/>
<name>A0AA40KJP3_9HYME</name>